<feature type="region of interest" description="Disordered" evidence="1">
    <location>
        <begin position="23"/>
        <end position="50"/>
    </location>
</feature>
<evidence type="ECO:0000313" key="5">
    <source>
        <dbReference type="Proteomes" id="UP000448867"/>
    </source>
</evidence>
<sequence>MNKYLMVLMSLVLAVLTACAPAQTDQNDSGASQQPENGQQELSKEAGEELSASIKLTKDQKAEELSSKEVVFEGGESLMEVMNQNFEVEDEAGFITSIDGIEANADEKYAWMFDVNGEPAMKGANDIILEDGDVVEFDLQKWE</sequence>
<feature type="domain" description="Transcobalamin-like C-terminal" evidence="3">
    <location>
        <begin position="75"/>
        <end position="141"/>
    </location>
</feature>
<dbReference type="EMBL" id="WKKI01000002">
    <property type="protein sequence ID" value="MRX71045.1"/>
    <property type="molecule type" value="Genomic_DNA"/>
</dbReference>
<dbReference type="InterPro" id="IPR027954">
    <property type="entry name" value="Transcobalamin-like_C"/>
</dbReference>
<dbReference type="RefSeq" id="WP_154306163.1">
    <property type="nucleotide sequence ID" value="NZ_WKKI01000002.1"/>
</dbReference>
<evidence type="ECO:0000259" key="3">
    <source>
        <dbReference type="Pfam" id="PF14478"/>
    </source>
</evidence>
<organism evidence="4 5">
    <name type="scientific">Metabacillus lacus</name>
    <dbReference type="NCBI Taxonomy" id="1983721"/>
    <lineage>
        <taxon>Bacteria</taxon>
        <taxon>Bacillati</taxon>
        <taxon>Bacillota</taxon>
        <taxon>Bacilli</taxon>
        <taxon>Bacillales</taxon>
        <taxon>Bacillaceae</taxon>
        <taxon>Metabacillus</taxon>
    </lineage>
</organism>
<keyword evidence="2" id="KW-0732">Signal</keyword>
<feature type="signal peptide" evidence="2">
    <location>
        <begin position="1"/>
        <end position="20"/>
    </location>
</feature>
<evidence type="ECO:0000256" key="1">
    <source>
        <dbReference type="SAM" id="MobiDB-lite"/>
    </source>
</evidence>
<accession>A0A7X2LW36</accession>
<keyword evidence="5" id="KW-1185">Reference proteome</keyword>
<dbReference type="OrthoDB" id="2870483at2"/>
<dbReference type="AlphaFoldDB" id="A0A7X2LW36"/>
<evidence type="ECO:0000256" key="2">
    <source>
        <dbReference type="SAM" id="SignalP"/>
    </source>
</evidence>
<comment type="caution">
    <text evidence="4">The sequence shown here is derived from an EMBL/GenBank/DDBJ whole genome shotgun (WGS) entry which is preliminary data.</text>
</comment>
<gene>
    <name evidence="4" type="ORF">GJU40_02530</name>
</gene>
<feature type="chain" id="PRO_5039496797" evidence="2">
    <location>
        <begin position="21"/>
        <end position="143"/>
    </location>
</feature>
<dbReference type="PROSITE" id="PS51257">
    <property type="entry name" value="PROKAR_LIPOPROTEIN"/>
    <property type="match status" value="1"/>
</dbReference>
<protein>
    <submittedName>
        <fullName evidence="4">DUF4430 domain-containing protein</fullName>
    </submittedName>
</protein>
<name>A0A7X2LW36_9BACI</name>
<feature type="compositionally biased region" description="Polar residues" evidence="1">
    <location>
        <begin position="23"/>
        <end position="41"/>
    </location>
</feature>
<dbReference type="Proteomes" id="UP000448867">
    <property type="component" value="Unassembled WGS sequence"/>
</dbReference>
<dbReference type="Gene3D" id="2.170.130.30">
    <property type="match status" value="1"/>
</dbReference>
<reference evidence="4 5" key="1">
    <citation type="submission" date="2019-11" db="EMBL/GenBank/DDBJ databases">
        <title>Bacillus lacus genome.</title>
        <authorList>
            <person name="Allen C.J."/>
            <person name="Newman J.D."/>
        </authorList>
    </citation>
    <scope>NUCLEOTIDE SEQUENCE [LARGE SCALE GENOMIC DNA]</scope>
    <source>
        <strain evidence="4 5">KCTC 33946</strain>
    </source>
</reference>
<dbReference type="Pfam" id="PF14478">
    <property type="entry name" value="DUF4430"/>
    <property type="match status" value="1"/>
</dbReference>
<proteinExistence type="predicted"/>
<evidence type="ECO:0000313" key="4">
    <source>
        <dbReference type="EMBL" id="MRX71045.1"/>
    </source>
</evidence>